<name>A0A6A5BNS7_NAEFO</name>
<sequence length="190" mass="21891">MSLREKTKLDPNEEDSTTTVTESDKSNGSDQREDDTETSSTISKENFQSNGGDDEKFPFQRSDDAMLADYVRKKAIANIEEKRKLYIDYKKEQKGRMISFLTSILTDPVSPIFNQVLKQYLKPINFSIFEGVEAEKIKNLITSEEEIEKLRKSIEGTPSNIFEDEKRRHDISEQDEFSGFPAITKEKESK</sequence>
<evidence type="ECO:0000256" key="1">
    <source>
        <dbReference type="SAM" id="MobiDB-lite"/>
    </source>
</evidence>
<dbReference type="EMBL" id="VFQX01000037">
    <property type="protein sequence ID" value="KAF0976492.1"/>
    <property type="molecule type" value="Genomic_DNA"/>
</dbReference>
<proteinExistence type="predicted"/>
<evidence type="ECO:0000313" key="2">
    <source>
        <dbReference type="EMBL" id="KAF0976492.1"/>
    </source>
</evidence>
<gene>
    <name evidence="2" type="ORF">FDP41_004391</name>
</gene>
<dbReference type="GeneID" id="68111609"/>
<protein>
    <submittedName>
        <fullName evidence="2">Uncharacterized protein</fullName>
    </submittedName>
</protein>
<dbReference type="VEuPathDB" id="AmoebaDB:NfTy_083900"/>
<evidence type="ECO:0000313" key="3">
    <source>
        <dbReference type="Proteomes" id="UP000444721"/>
    </source>
</evidence>
<feature type="compositionally biased region" description="Polar residues" evidence="1">
    <location>
        <begin position="38"/>
        <end position="51"/>
    </location>
</feature>
<feature type="compositionally biased region" description="Basic and acidic residues" evidence="1">
    <location>
        <begin position="163"/>
        <end position="172"/>
    </location>
</feature>
<dbReference type="Proteomes" id="UP000444721">
    <property type="component" value="Unassembled WGS sequence"/>
</dbReference>
<accession>A0A6A5BNS7</accession>
<dbReference type="RefSeq" id="XP_044561205.1">
    <property type="nucleotide sequence ID" value="XM_044707800.1"/>
</dbReference>
<feature type="compositionally biased region" description="Basic and acidic residues" evidence="1">
    <location>
        <begin position="1"/>
        <end position="11"/>
    </location>
</feature>
<dbReference type="VEuPathDB" id="AmoebaDB:FDP41_004391"/>
<reference evidence="2 3" key="1">
    <citation type="journal article" date="2019" name="Sci. Rep.">
        <title>Nanopore sequencing improves the draft genome of the human pathogenic amoeba Naegleria fowleri.</title>
        <authorList>
            <person name="Liechti N."/>
            <person name="Schurch N."/>
            <person name="Bruggmann R."/>
            <person name="Wittwer M."/>
        </authorList>
    </citation>
    <scope>NUCLEOTIDE SEQUENCE [LARGE SCALE GENOMIC DNA]</scope>
    <source>
        <strain evidence="2 3">ATCC 30894</strain>
    </source>
</reference>
<feature type="compositionally biased region" description="Basic and acidic residues" evidence="1">
    <location>
        <begin position="22"/>
        <end position="31"/>
    </location>
</feature>
<keyword evidence="3" id="KW-1185">Reference proteome</keyword>
<feature type="region of interest" description="Disordered" evidence="1">
    <location>
        <begin position="161"/>
        <end position="190"/>
    </location>
</feature>
<dbReference type="AlphaFoldDB" id="A0A6A5BNS7"/>
<dbReference type="OrthoDB" id="10374096at2759"/>
<comment type="caution">
    <text evidence="2">The sequence shown here is derived from an EMBL/GenBank/DDBJ whole genome shotgun (WGS) entry which is preliminary data.</text>
</comment>
<feature type="region of interest" description="Disordered" evidence="1">
    <location>
        <begin position="1"/>
        <end position="59"/>
    </location>
</feature>
<dbReference type="VEuPathDB" id="AmoebaDB:NF0031720"/>
<organism evidence="2 3">
    <name type="scientific">Naegleria fowleri</name>
    <name type="common">Brain eating amoeba</name>
    <dbReference type="NCBI Taxonomy" id="5763"/>
    <lineage>
        <taxon>Eukaryota</taxon>
        <taxon>Discoba</taxon>
        <taxon>Heterolobosea</taxon>
        <taxon>Tetramitia</taxon>
        <taxon>Eutetramitia</taxon>
        <taxon>Vahlkampfiidae</taxon>
        <taxon>Naegleria</taxon>
    </lineage>
</organism>